<organism evidence="2 3">
    <name type="scientific">Penicillium egyptiacum</name>
    <dbReference type="NCBI Taxonomy" id="1303716"/>
    <lineage>
        <taxon>Eukaryota</taxon>
        <taxon>Fungi</taxon>
        <taxon>Dikarya</taxon>
        <taxon>Ascomycota</taxon>
        <taxon>Pezizomycotina</taxon>
        <taxon>Eurotiomycetes</taxon>
        <taxon>Eurotiomycetidae</taxon>
        <taxon>Eurotiales</taxon>
        <taxon>Aspergillaceae</taxon>
        <taxon>Penicillium</taxon>
    </lineage>
</organism>
<keyword evidence="1" id="KW-0472">Membrane</keyword>
<evidence type="ECO:0000313" key="3">
    <source>
        <dbReference type="Proteomes" id="UP001154252"/>
    </source>
</evidence>
<dbReference type="EMBL" id="CAJVRC010000872">
    <property type="protein sequence ID" value="CAG8901727.1"/>
    <property type="molecule type" value="Genomic_DNA"/>
</dbReference>
<dbReference type="Proteomes" id="UP001154252">
    <property type="component" value="Unassembled WGS sequence"/>
</dbReference>
<name>A0A9W4P5E7_9EURO</name>
<sequence length="110" mass="12883">MQIKIILEDREEISSWIKRKLTENEGTVKNVEDPDYSFTKKDFLRLISSIWQADRRIFMPGLLKAIMTLALQLYLFTGVRIGAFIQAYEDRDERGLRYKVGNYDLGVVYG</sequence>
<keyword evidence="3" id="KW-1185">Reference proteome</keyword>
<feature type="transmembrane region" description="Helical" evidence="1">
    <location>
        <begin position="65"/>
        <end position="88"/>
    </location>
</feature>
<comment type="caution">
    <text evidence="2">The sequence shown here is derived from an EMBL/GenBank/DDBJ whole genome shotgun (WGS) entry which is preliminary data.</text>
</comment>
<gene>
    <name evidence="2" type="ORF">PEGY_LOCUS6554</name>
</gene>
<protein>
    <submittedName>
        <fullName evidence="2">Uncharacterized protein</fullName>
    </submittedName>
</protein>
<accession>A0A9W4P5E7</accession>
<proteinExistence type="predicted"/>
<evidence type="ECO:0000256" key="1">
    <source>
        <dbReference type="SAM" id="Phobius"/>
    </source>
</evidence>
<dbReference type="AlphaFoldDB" id="A0A9W4P5E7"/>
<keyword evidence="1" id="KW-0812">Transmembrane</keyword>
<keyword evidence="1" id="KW-1133">Transmembrane helix</keyword>
<reference evidence="2" key="1">
    <citation type="submission" date="2021-07" db="EMBL/GenBank/DDBJ databases">
        <authorList>
            <person name="Branca A.L. A."/>
        </authorList>
    </citation>
    <scope>NUCLEOTIDE SEQUENCE</scope>
</reference>
<dbReference type="OrthoDB" id="5400577at2759"/>
<evidence type="ECO:0000313" key="2">
    <source>
        <dbReference type="EMBL" id="CAG8901727.1"/>
    </source>
</evidence>